<accession>A0A517N5S7</accession>
<evidence type="ECO:0000256" key="1">
    <source>
        <dbReference type="SAM" id="MobiDB-lite"/>
    </source>
</evidence>
<gene>
    <name evidence="2" type="ORF">K227x_08500</name>
</gene>
<dbReference type="RefSeq" id="WP_145168167.1">
    <property type="nucleotide sequence ID" value="NZ_CP036525.1"/>
</dbReference>
<dbReference type="EMBL" id="CP036525">
    <property type="protein sequence ID" value="QDT02473.1"/>
    <property type="molecule type" value="Genomic_DNA"/>
</dbReference>
<feature type="compositionally biased region" description="Gly residues" evidence="1">
    <location>
        <begin position="324"/>
        <end position="335"/>
    </location>
</feature>
<feature type="compositionally biased region" description="Polar residues" evidence="1">
    <location>
        <begin position="510"/>
        <end position="519"/>
    </location>
</feature>
<proteinExistence type="predicted"/>
<feature type="compositionally biased region" description="Low complexity" evidence="1">
    <location>
        <begin position="560"/>
        <end position="587"/>
    </location>
</feature>
<organism evidence="2 3">
    <name type="scientific">Rubripirellula lacrimiformis</name>
    <dbReference type="NCBI Taxonomy" id="1930273"/>
    <lineage>
        <taxon>Bacteria</taxon>
        <taxon>Pseudomonadati</taxon>
        <taxon>Planctomycetota</taxon>
        <taxon>Planctomycetia</taxon>
        <taxon>Pirellulales</taxon>
        <taxon>Pirellulaceae</taxon>
        <taxon>Rubripirellula</taxon>
    </lineage>
</organism>
<dbReference type="KEGG" id="rlc:K227x_08500"/>
<feature type="compositionally biased region" description="Low complexity" evidence="1">
    <location>
        <begin position="528"/>
        <end position="552"/>
    </location>
</feature>
<sequence>MSRRKRASLSPSLFPFLAVLVCTLGTLILLLALVSQDATENAKIQAQSATPKPPVAQQPPQPQRLAAATASKLIAEEAFRVQQLVAFRDKQTADLESRRDQMGHLDNHIGRIQTELKRLSDEVEMAAGNAPIESIDESTLVSYRTKIEEERKTIESIKEDSDGSAPRIVIVPHKGPNGTDRRPIYLECTADGLTIWPEGTRITTQQLLDSDKQANPLDAGLRVVRHHAMQTYGDTTPPYPLLVVRPDGIDSYGAARSAMQDWDDQFGYELIPDGVKLAHATADSNLKQELETTVARAVARQNVMQFARGGQGFGGRGYGGQSLAGQSLGGQGSSGSGLPASRPRVLSAASLDRAGRSNGYHTDRGSEDFGSSTYGRSSSTRSDILGDRQSSSPGNIGSGNIGSGTNGSGNIASGGNTSYGNPGSNPNGISPETENRWANDMKSAASEIHSSGGGFGPGNLDDTINELTLDGPRSGSGSSAGSSQSMSADGSGPDAGDANDGSHDAAGTRETGSAGSSEGTLGDGSEGSAGQSGSKSGQQGSSASKSNVSAGTTGQGGAQSSGSPSSQSQGSASSQSSESSQSQGAPQMQMDLSPQRELVRPSGRNWALPEDVAGAKGNAIVRTIRIQCYEDRFVLQAPSDGGATEMFGVSDSDMQRATLELATSVRDRVARWGVALPGGRWQPRLDVEVMPGGDQRFYQLRSLMDGSGVEISGRSAQ</sequence>
<protein>
    <recommendedName>
        <fullName evidence="4">IncA protein</fullName>
    </recommendedName>
</protein>
<evidence type="ECO:0008006" key="4">
    <source>
        <dbReference type="Google" id="ProtNLM"/>
    </source>
</evidence>
<feature type="compositionally biased region" description="Gly residues" evidence="1">
    <location>
        <begin position="396"/>
        <end position="407"/>
    </location>
</feature>
<feature type="region of interest" description="Disordered" evidence="1">
    <location>
        <begin position="324"/>
        <end position="600"/>
    </location>
</feature>
<name>A0A517N5S7_9BACT</name>
<keyword evidence="3" id="KW-1185">Reference proteome</keyword>
<reference evidence="2 3" key="1">
    <citation type="submission" date="2019-02" db="EMBL/GenBank/DDBJ databases">
        <title>Deep-cultivation of Planctomycetes and their phenomic and genomic characterization uncovers novel biology.</title>
        <authorList>
            <person name="Wiegand S."/>
            <person name="Jogler M."/>
            <person name="Boedeker C."/>
            <person name="Pinto D."/>
            <person name="Vollmers J."/>
            <person name="Rivas-Marin E."/>
            <person name="Kohn T."/>
            <person name="Peeters S.H."/>
            <person name="Heuer A."/>
            <person name="Rast P."/>
            <person name="Oberbeckmann S."/>
            <person name="Bunk B."/>
            <person name="Jeske O."/>
            <person name="Meyerdierks A."/>
            <person name="Storesund J.E."/>
            <person name="Kallscheuer N."/>
            <person name="Luecker S."/>
            <person name="Lage O.M."/>
            <person name="Pohl T."/>
            <person name="Merkel B.J."/>
            <person name="Hornburger P."/>
            <person name="Mueller R.-W."/>
            <person name="Bruemmer F."/>
            <person name="Labrenz M."/>
            <person name="Spormann A.M."/>
            <person name="Op den Camp H."/>
            <person name="Overmann J."/>
            <person name="Amann R."/>
            <person name="Jetten M.S.M."/>
            <person name="Mascher T."/>
            <person name="Medema M.H."/>
            <person name="Devos D.P."/>
            <person name="Kaster A.-K."/>
            <person name="Ovreas L."/>
            <person name="Rohde M."/>
            <person name="Galperin M.Y."/>
            <person name="Jogler C."/>
        </authorList>
    </citation>
    <scope>NUCLEOTIDE SEQUENCE [LARGE SCALE GENOMIC DNA]</scope>
    <source>
        <strain evidence="2 3">K22_7</strain>
    </source>
</reference>
<feature type="compositionally biased region" description="Low complexity" evidence="1">
    <location>
        <begin position="408"/>
        <end position="418"/>
    </location>
</feature>
<evidence type="ECO:0000313" key="3">
    <source>
        <dbReference type="Proteomes" id="UP000318538"/>
    </source>
</evidence>
<feature type="compositionally biased region" description="Low complexity" evidence="1">
    <location>
        <begin position="475"/>
        <end position="492"/>
    </location>
</feature>
<dbReference type="OrthoDB" id="233190at2"/>
<feature type="compositionally biased region" description="Low complexity" evidence="1">
    <location>
        <begin position="370"/>
        <end position="382"/>
    </location>
</feature>
<feature type="compositionally biased region" description="Polar residues" evidence="1">
    <location>
        <begin position="419"/>
        <end position="432"/>
    </location>
</feature>
<dbReference type="AlphaFoldDB" id="A0A517N5S7"/>
<dbReference type="Proteomes" id="UP000318538">
    <property type="component" value="Chromosome"/>
</dbReference>
<evidence type="ECO:0000313" key="2">
    <source>
        <dbReference type="EMBL" id="QDT02473.1"/>
    </source>
</evidence>